<feature type="domain" description="BHLH" evidence="7">
    <location>
        <begin position="106"/>
        <end position="155"/>
    </location>
</feature>
<evidence type="ECO:0000256" key="6">
    <source>
        <dbReference type="SAM" id="MobiDB-lite"/>
    </source>
</evidence>
<keyword evidence="9" id="KW-1185">Reference proteome</keyword>
<organism evidence="8 9">
    <name type="scientific">Striga hermonthica</name>
    <name type="common">Purple witchweed</name>
    <name type="synonym">Buchnera hermonthica</name>
    <dbReference type="NCBI Taxonomy" id="68872"/>
    <lineage>
        <taxon>Eukaryota</taxon>
        <taxon>Viridiplantae</taxon>
        <taxon>Streptophyta</taxon>
        <taxon>Embryophyta</taxon>
        <taxon>Tracheophyta</taxon>
        <taxon>Spermatophyta</taxon>
        <taxon>Magnoliopsida</taxon>
        <taxon>eudicotyledons</taxon>
        <taxon>Gunneridae</taxon>
        <taxon>Pentapetalae</taxon>
        <taxon>asterids</taxon>
        <taxon>lamiids</taxon>
        <taxon>Lamiales</taxon>
        <taxon>Orobanchaceae</taxon>
        <taxon>Buchnereae</taxon>
        <taxon>Striga</taxon>
    </lineage>
</organism>
<dbReference type="CDD" id="cd11393">
    <property type="entry name" value="bHLH_AtbHLH_like"/>
    <property type="match status" value="1"/>
</dbReference>
<accession>A0A9N7N7W9</accession>
<dbReference type="InterPro" id="IPR045843">
    <property type="entry name" value="IND-like"/>
</dbReference>
<evidence type="ECO:0000256" key="2">
    <source>
        <dbReference type="ARBA" id="ARBA00023015"/>
    </source>
</evidence>
<evidence type="ECO:0000256" key="4">
    <source>
        <dbReference type="ARBA" id="ARBA00023163"/>
    </source>
</evidence>
<comment type="subcellular location">
    <subcellularLocation>
        <location evidence="1">Nucleus</location>
    </subcellularLocation>
</comment>
<dbReference type="InterPro" id="IPR011598">
    <property type="entry name" value="bHLH_dom"/>
</dbReference>
<evidence type="ECO:0000256" key="1">
    <source>
        <dbReference type="ARBA" id="ARBA00004123"/>
    </source>
</evidence>
<dbReference type="PANTHER" id="PTHR45914">
    <property type="entry name" value="TRANSCRIPTION FACTOR HEC3-RELATED"/>
    <property type="match status" value="1"/>
</dbReference>
<dbReference type="OrthoDB" id="1610519at2759"/>
<dbReference type="PROSITE" id="PS50888">
    <property type="entry name" value="BHLH"/>
    <property type="match status" value="1"/>
</dbReference>
<dbReference type="EMBL" id="CACSLK010026072">
    <property type="protein sequence ID" value="CAA0825085.1"/>
    <property type="molecule type" value="Genomic_DNA"/>
</dbReference>
<evidence type="ECO:0000313" key="8">
    <source>
        <dbReference type="EMBL" id="CAA0825085.1"/>
    </source>
</evidence>
<proteinExistence type="predicted"/>
<keyword evidence="2" id="KW-0805">Transcription regulation</keyword>
<evidence type="ECO:0000313" key="9">
    <source>
        <dbReference type="Proteomes" id="UP001153555"/>
    </source>
</evidence>
<dbReference type="PANTHER" id="PTHR45914:SF24">
    <property type="entry name" value="BHLH DOMAIN-CONTAINING PROTEIN"/>
    <property type="match status" value="1"/>
</dbReference>
<feature type="compositionally biased region" description="Low complexity" evidence="6">
    <location>
        <begin position="85"/>
        <end position="94"/>
    </location>
</feature>
<feature type="region of interest" description="Disordered" evidence="6">
    <location>
        <begin position="84"/>
        <end position="123"/>
    </location>
</feature>
<reference evidence="8" key="1">
    <citation type="submission" date="2019-12" db="EMBL/GenBank/DDBJ databases">
        <authorList>
            <person name="Scholes J."/>
        </authorList>
    </citation>
    <scope>NUCLEOTIDE SEQUENCE</scope>
</reference>
<dbReference type="Proteomes" id="UP001153555">
    <property type="component" value="Unassembled WGS sequence"/>
</dbReference>
<evidence type="ECO:0000256" key="3">
    <source>
        <dbReference type="ARBA" id="ARBA00023125"/>
    </source>
</evidence>
<dbReference type="GO" id="GO:0003700">
    <property type="term" value="F:DNA-binding transcription factor activity"/>
    <property type="evidence" value="ECO:0007669"/>
    <property type="project" value="InterPro"/>
</dbReference>
<dbReference type="InterPro" id="IPR045239">
    <property type="entry name" value="bHLH95_bHLH"/>
</dbReference>
<evidence type="ECO:0000259" key="7">
    <source>
        <dbReference type="PROSITE" id="PS50888"/>
    </source>
</evidence>
<sequence length="253" mass="28285">MDQNDFHNFPTLPQLLAGGDPYSAADGEAHLDRLCAGLSFRTLLSYGSSSSDPAVEARDPPLKRPKIGPAYNFFCDTTQPPFPSQLPSLLSPEQSQKKTPISNPRSETVAYKKPRCRHQERLSERTRRLQKLLPWDEKMDMATVLEEAHKYIRFLRAQVRALRSMPRESVAGSADYGAAAESVAAGGDLGRLNRQQLLRVVLSSPLAQAQLYSNGCCVYSSEQMVWLRKKADREAQHREMMSGLSGQHPNSFH</sequence>
<name>A0A9N7N7W9_STRHE</name>
<dbReference type="GO" id="GO:0005634">
    <property type="term" value="C:nucleus"/>
    <property type="evidence" value="ECO:0007669"/>
    <property type="project" value="UniProtKB-SubCell"/>
</dbReference>
<dbReference type="GO" id="GO:0046983">
    <property type="term" value="F:protein dimerization activity"/>
    <property type="evidence" value="ECO:0007669"/>
    <property type="project" value="InterPro"/>
</dbReference>
<keyword evidence="3" id="KW-0238">DNA-binding</keyword>
<dbReference type="AlphaFoldDB" id="A0A9N7N7W9"/>
<comment type="caution">
    <text evidence="8">The sequence shown here is derived from an EMBL/GenBank/DDBJ whole genome shotgun (WGS) entry which is preliminary data.</text>
</comment>
<dbReference type="Gene3D" id="4.10.280.10">
    <property type="entry name" value="Helix-loop-helix DNA-binding domain"/>
    <property type="match status" value="1"/>
</dbReference>
<evidence type="ECO:0000256" key="5">
    <source>
        <dbReference type="ARBA" id="ARBA00023242"/>
    </source>
</evidence>
<gene>
    <name evidence="8" type="ORF">SHERM_21870</name>
</gene>
<dbReference type="GO" id="GO:0003677">
    <property type="term" value="F:DNA binding"/>
    <property type="evidence" value="ECO:0007669"/>
    <property type="project" value="UniProtKB-KW"/>
</dbReference>
<keyword evidence="5" id="KW-0539">Nucleus</keyword>
<dbReference type="InterPro" id="IPR036638">
    <property type="entry name" value="HLH_DNA-bd_sf"/>
</dbReference>
<dbReference type="SUPFAM" id="SSF47459">
    <property type="entry name" value="HLH, helix-loop-helix DNA-binding domain"/>
    <property type="match status" value="1"/>
</dbReference>
<keyword evidence="4" id="KW-0804">Transcription</keyword>
<feature type="compositionally biased region" description="Polar residues" evidence="6">
    <location>
        <begin position="97"/>
        <end position="106"/>
    </location>
</feature>
<protein>
    <submittedName>
        <fullName evidence="8">Transcription factor bHLH117</fullName>
    </submittedName>
</protein>